<dbReference type="Gene3D" id="3.30.70.1440">
    <property type="entry name" value="Multidrug efflux transporter AcrB pore domain"/>
    <property type="match status" value="1"/>
</dbReference>
<gene>
    <name evidence="2" type="ORF">B0I08_105328</name>
</gene>
<feature type="transmembrane region" description="Helical" evidence="1">
    <location>
        <begin position="893"/>
        <end position="912"/>
    </location>
</feature>
<feature type="transmembrane region" description="Helical" evidence="1">
    <location>
        <begin position="919"/>
        <end position="941"/>
    </location>
</feature>
<evidence type="ECO:0000256" key="1">
    <source>
        <dbReference type="SAM" id="Phobius"/>
    </source>
</evidence>
<dbReference type="Pfam" id="PF00873">
    <property type="entry name" value="ACR_tran"/>
    <property type="match status" value="2"/>
</dbReference>
<feature type="transmembrane region" description="Helical" evidence="1">
    <location>
        <begin position="570"/>
        <end position="588"/>
    </location>
</feature>
<feature type="transmembrane region" description="Helical" evidence="1">
    <location>
        <begin position="991"/>
        <end position="1012"/>
    </location>
</feature>
<dbReference type="SUPFAM" id="SSF82866">
    <property type="entry name" value="Multidrug efflux transporter AcrB transmembrane domain"/>
    <property type="match status" value="2"/>
</dbReference>
<dbReference type="Gene3D" id="3.30.70.1320">
    <property type="entry name" value="Multidrug efflux transporter AcrB pore domain like"/>
    <property type="match status" value="1"/>
</dbReference>
<proteinExistence type="predicted"/>
<dbReference type="Proteomes" id="UP000237983">
    <property type="component" value="Unassembled WGS sequence"/>
</dbReference>
<dbReference type="OrthoDB" id="3306666at2"/>
<dbReference type="Gene3D" id="3.30.70.1430">
    <property type="entry name" value="Multidrug efflux transporter AcrB pore domain"/>
    <property type="match status" value="2"/>
</dbReference>
<dbReference type="RefSeq" id="WP_106212906.1">
    <property type="nucleotide sequence ID" value="NZ_PVTL01000005.1"/>
</dbReference>
<dbReference type="SUPFAM" id="SSF82714">
    <property type="entry name" value="Multidrug efflux transporter AcrB TolC docking domain, DN and DC subdomains"/>
    <property type="match status" value="2"/>
</dbReference>
<feature type="transmembrane region" description="Helical" evidence="1">
    <location>
        <begin position="462"/>
        <end position="489"/>
    </location>
</feature>
<feature type="transmembrane region" description="Helical" evidence="1">
    <location>
        <begin position="333"/>
        <end position="352"/>
    </location>
</feature>
<feature type="transmembrane region" description="Helical" evidence="1">
    <location>
        <begin position="12"/>
        <end position="33"/>
    </location>
</feature>
<feature type="transmembrane region" description="Helical" evidence="1">
    <location>
        <begin position="430"/>
        <end position="450"/>
    </location>
</feature>
<dbReference type="GO" id="GO:0005886">
    <property type="term" value="C:plasma membrane"/>
    <property type="evidence" value="ECO:0007669"/>
    <property type="project" value="TreeGrafter"/>
</dbReference>
<dbReference type="SUPFAM" id="SSF82693">
    <property type="entry name" value="Multidrug efflux transporter AcrB pore domain, PN1, PN2, PC1 and PC2 subdomains"/>
    <property type="match status" value="3"/>
</dbReference>
<dbReference type="InterPro" id="IPR001036">
    <property type="entry name" value="Acrflvin-R"/>
</dbReference>
<dbReference type="Gene3D" id="1.20.1640.10">
    <property type="entry name" value="Multidrug efflux transporter AcrB transmembrane domain"/>
    <property type="match status" value="3"/>
</dbReference>
<evidence type="ECO:0000313" key="3">
    <source>
        <dbReference type="Proteomes" id="UP000237983"/>
    </source>
</evidence>
<comment type="caution">
    <text evidence="2">The sequence shown here is derived from an EMBL/GenBank/DDBJ whole genome shotgun (WGS) entry which is preliminary data.</text>
</comment>
<dbReference type="AlphaFoldDB" id="A0A2T0VDC4"/>
<evidence type="ECO:0000313" key="2">
    <source>
        <dbReference type="EMBL" id="PRY68163.1"/>
    </source>
</evidence>
<feature type="transmembrane region" description="Helical" evidence="1">
    <location>
        <begin position="947"/>
        <end position="970"/>
    </location>
</feature>
<dbReference type="EMBL" id="PVTL01000005">
    <property type="protein sequence ID" value="PRY68163.1"/>
    <property type="molecule type" value="Genomic_DNA"/>
</dbReference>
<dbReference type="PANTHER" id="PTHR32063">
    <property type="match status" value="1"/>
</dbReference>
<keyword evidence="1" id="KW-0472">Membrane</keyword>
<accession>A0A2T0VDC4</accession>
<keyword evidence="1" id="KW-0812">Transmembrane</keyword>
<sequence length="1081" mass="110782">MHLLSVFSLRNRALIALVTIVIGIFGGIALTSLKQELIPSVTFPQLVVVTAYPGASPAVVNEDVSTPIETAIQGVAGLEATTATSRANVSTVSASFVYGTDITTIEQKVQLAINRISAQLPADADPLVITGSIDDLPVIQVAVTSDLDPRELSTQLEATVIDDIQGIEGVREASLLGTTGQRVTITPDVVALSAAGLSTQSVTDALDANGLLLPAGAITQNDETLVVQAGVRLESTDDIAALPLLGGTNTDVVTLADVATVQLVDDPTEGISRVDGEPALTIAVTKTPAGNTVAVSELVNEMLPDLEESLGNNTTFTVVFDQAPFIQQSIDSLATEGLLGLFFAVIVILVFLMSVRSTLVTAISIPASVLITFIGMYASGYTLNIITLGALTISIGRVVDDSIVVIENIKRHLGLGETKREAIISAVREVAGAITASTVTTVAVFLPLALVGDITGELFRPFALTVTIALAASLFVSLTIVPVLAYWFLPLKAKVKKGHRHVEGAAAVDSSSAADSGSAVGSGSAAGSAATPVPVLSSSAAADATDELDTPTGLQRGYLPVIRWTLRRPFATLLAALLVLVGTVFLIPQMETNFIGDSGQNTLTVSQELPLGASLEAQDTAAREVETVLRDIDGIETVQLSIGSGSGSIADAFGGGGGITFSLTTDPDADQEQLQERVRDAVAGITDAGEITLAAAASGFASSNIEIEITAANEDDLRGAAEALTDAVADLDVVAEASSNLAVEQPYIAVTVDRARAAEAGLSELAVGGIVTAAMNPSASGSVTIDETTLSIYIENSAKPLTIEELQAFTIPSAAGLIALTSVATVEEVNGPASITTIRGARSATVSVTPNGDDVGTASSVVAEAIADVELPASATAELGGVTAQQGDAFTQLGLALLIAILIVYIVMVATFRSLRQPLLLLVSVPFAATGAILLQIISGIPLGVPSLIGVLMLIGIVVTNAIVLIDLVNQYRERGLKVGDAIVHGASRRLRPILMTALATIFALLPMALGITGHGGFISQPLAIVVIGGLVSSTFLTLVVLPALYYLVEGAKERRTDRRAAAAATGADAAKGAAKGAAKA</sequence>
<dbReference type="Gene3D" id="3.30.2090.10">
    <property type="entry name" value="Multidrug efflux transporter AcrB TolC docking domain, DN and DC subdomains"/>
    <property type="match status" value="2"/>
</dbReference>
<dbReference type="InterPro" id="IPR027463">
    <property type="entry name" value="AcrB_DN_DC_subdom"/>
</dbReference>
<dbReference type="GO" id="GO:0042910">
    <property type="term" value="F:xenobiotic transmembrane transporter activity"/>
    <property type="evidence" value="ECO:0007669"/>
    <property type="project" value="TreeGrafter"/>
</dbReference>
<feature type="transmembrane region" description="Helical" evidence="1">
    <location>
        <begin position="1024"/>
        <end position="1049"/>
    </location>
</feature>
<dbReference type="PRINTS" id="PR00702">
    <property type="entry name" value="ACRIFLAVINRP"/>
</dbReference>
<keyword evidence="3" id="KW-1185">Reference proteome</keyword>
<organism evidence="2 3">
    <name type="scientific">Glaciihabitans tibetensis</name>
    <dbReference type="NCBI Taxonomy" id="1266600"/>
    <lineage>
        <taxon>Bacteria</taxon>
        <taxon>Bacillati</taxon>
        <taxon>Actinomycetota</taxon>
        <taxon>Actinomycetes</taxon>
        <taxon>Micrococcales</taxon>
        <taxon>Microbacteriaceae</taxon>
        <taxon>Glaciihabitans</taxon>
    </lineage>
</organism>
<protein>
    <submittedName>
        <fullName evidence="2">HAE1 family hydrophobic/amphiphilic exporter-1</fullName>
    </submittedName>
</protein>
<name>A0A2T0VDC4_9MICO</name>
<keyword evidence="1" id="KW-1133">Transmembrane helix</keyword>
<dbReference type="PANTHER" id="PTHR32063:SF0">
    <property type="entry name" value="SWARMING MOTILITY PROTEIN SWRC"/>
    <property type="match status" value="1"/>
</dbReference>
<reference evidence="2 3" key="1">
    <citation type="submission" date="2018-03" db="EMBL/GenBank/DDBJ databases">
        <title>Genomic Encyclopedia of Type Strains, Phase III (KMG-III): the genomes of soil and plant-associated and newly described type strains.</title>
        <authorList>
            <person name="Whitman W."/>
        </authorList>
    </citation>
    <scope>NUCLEOTIDE SEQUENCE [LARGE SCALE GENOMIC DNA]</scope>
    <source>
        <strain evidence="2 3">CGMCC 1.12484</strain>
    </source>
</reference>